<dbReference type="PANTHER" id="PTHR42705">
    <property type="entry name" value="BIFUNCTIONAL NON-HOMOLOGOUS END JOINING PROTEIN LIGD"/>
    <property type="match status" value="1"/>
</dbReference>
<keyword evidence="3" id="KW-1185">Reference proteome</keyword>
<dbReference type="PANTHER" id="PTHR42705:SF2">
    <property type="entry name" value="BIFUNCTIONAL NON-HOMOLOGOUS END JOINING PROTEIN LIGD"/>
    <property type="match status" value="1"/>
</dbReference>
<dbReference type="Gene3D" id="3.90.920.10">
    <property type="entry name" value="DNA primase, PRIM domain"/>
    <property type="match status" value="1"/>
</dbReference>
<dbReference type="EMBL" id="WBOF01000003">
    <property type="protein sequence ID" value="MQS17054.1"/>
    <property type="molecule type" value="Genomic_DNA"/>
</dbReference>
<evidence type="ECO:0000259" key="1">
    <source>
        <dbReference type="Pfam" id="PF21686"/>
    </source>
</evidence>
<dbReference type="Pfam" id="PF21686">
    <property type="entry name" value="LigD_Prim-Pol"/>
    <property type="match status" value="1"/>
</dbReference>
<dbReference type="InterPro" id="IPR014145">
    <property type="entry name" value="LigD_pol_dom"/>
</dbReference>
<dbReference type="OrthoDB" id="4296267at2"/>
<comment type="caution">
    <text evidence="2">The sequence shown here is derived from an EMBL/GenBank/DDBJ whole genome shotgun (WGS) entry which is preliminary data.</text>
</comment>
<protein>
    <submittedName>
        <fullName evidence="2">ATP-dependent DNA ligase</fullName>
    </submittedName>
</protein>
<evidence type="ECO:0000313" key="2">
    <source>
        <dbReference type="EMBL" id="MQS17054.1"/>
    </source>
</evidence>
<evidence type="ECO:0000313" key="3">
    <source>
        <dbReference type="Proteomes" id="UP000450000"/>
    </source>
</evidence>
<dbReference type="GO" id="GO:0016874">
    <property type="term" value="F:ligase activity"/>
    <property type="evidence" value="ECO:0007669"/>
    <property type="project" value="UniProtKB-KW"/>
</dbReference>
<dbReference type="CDD" id="cd04861">
    <property type="entry name" value="LigD_Pol_like"/>
    <property type="match status" value="1"/>
</dbReference>
<dbReference type="RefSeq" id="WP_153468959.1">
    <property type="nucleotide sequence ID" value="NZ_WBOF01000003.1"/>
</dbReference>
<reference evidence="2 3" key="1">
    <citation type="submission" date="2019-09" db="EMBL/GenBank/DDBJ databases">
        <title>Genome Sequences of Streptomyces kaniharaensis ATCC 21070.</title>
        <authorList>
            <person name="Zhu W."/>
            <person name="De Crecy-Lagard V."/>
            <person name="Richards N.G."/>
        </authorList>
    </citation>
    <scope>NUCLEOTIDE SEQUENCE [LARGE SCALE GENOMIC DNA]</scope>
    <source>
        <strain evidence="2 3">SF-557</strain>
    </source>
</reference>
<dbReference type="AlphaFoldDB" id="A0A6N7L4A3"/>
<dbReference type="Proteomes" id="UP000450000">
    <property type="component" value="Unassembled WGS sequence"/>
</dbReference>
<dbReference type="NCBIfam" id="TIGR02778">
    <property type="entry name" value="ligD_pol"/>
    <property type="match status" value="1"/>
</dbReference>
<sequence length="311" mass="34837">MTTTKKLRSGGRTIDLGRPDKVLFPEDGITKAELADYYRAVARRMLPHLRGQPLMLERHPDGIDDPGFMQKDVPDHFPEWIHRAELPKQDGTVTYAVCDDTATLLYLADQACITPHRFLSRADRPDHPDRLVFDLDPPPAFGGGTPTGEDFTPVREAACLLHELLDELRLPSTVMTTGSRGLHVLVPLDRQAPFDDVRAFARDLAELLAARHPDRLTTEARKNARRGRLYLDTQRNVYAQTAVTPYAVRALPGAPVAAPVAWAEVDDPDLTAQRWTIATVDRLLKENPWQDGPRRGRSLDLARRRLAALQA</sequence>
<dbReference type="InterPro" id="IPR052171">
    <property type="entry name" value="NHEJ_LigD"/>
</dbReference>
<organism evidence="2 3">
    <name type="scientific">Streptomyces kaniharaensis</name>
    <dbReference type="NCBI Taxonomy" id="212423"/>
    <lineage>
        <taxon>Bacteria</taxon>
        <taxon>Bacillati</taxon>
        <taxon>Actinomycetota</taxon>
        <taxon>Actinomycetes</taxon>
        <taxon>Kitasatosporales</taxon>
        <taxon>Streptomycetaceae</taxon>
        <taxon>Streptomyces</taxon>
    </lineage>
</organism>
<proteinExistence type="predicted"/>
<feature type="domain" description="DNA ligase D polymerase" evidence="1">
    <location>
        <begin position="30"/>
        <end position="286"/>
    </location>
</feature>
<accession>A0A6N7L4A3</accession>
<gene>
    <name evidence="2" type="ORF">F7Q99_33915</name>
</gene>
<name>A0A6N7L4A3_9ACTN</name>
<keyword evidence="2" id="KW-0436">Ligase</keyword>